<gene>
    <name evidence="1" type="ORF">PPROV_001043000</name>
</gene>
<dbReference type="AlphaFoldDB" id="A0A830HWY4"/>
<dbReference type="OrthoDB" id="119121at2759"/>
<dbReference type="PANTHER" id="PTHR37204:SF1">
    <property type="entry name" value="TRANSMEMBRANE PROTEIN"/>
    <property type="match status" value="1"/>
</dbReference>
<dbReference type="PANTHER" id="PTHR37204">
    <property type="entry name" value="TRANSMEMBRANE PROTEIN"/>
    <property type="match status" value="1"/>
</dbReference>
<organism evidence="1 2">
    <name type="scientific">Pycnococcus provasolii</name>
    <dbReference type="NCBI Taxonomy" id="41880"/>
    <lineage>
        <taxon>Eukaryota</taxon>
        <taxon>Viridiplantae</taxon>
        <taxon>Chlorophyta</taxon>
        <taxon>Pseudoscourfieldiophyceae</taxon>
        <taxon>Pseudoscourfieldiales</taxon>
        <taxon>Pycnococcaceae</taxon>
        <taxon>Pycnococcus</taxon>
    </lineage>
</organism>
<sequence length="324" mass="34813">MQPSSARRSAKAASSRRLLLFLFLSLLLYLLNVFRRRRLQHAHDDDGDYSQASCTFANTPIHPVEEGARSKAYTSMHATSEAGLDLVRAVQGFATTDLFHFHDKSPSVKPIMQALETPVRAVVMPLTEPASTVDRLTSVVQKHLSTLPSTLVWPQASAAPYHSSLHHASHHQNVVPLADVPGGRAAEIRGVAEAAAHACPLTLALARIVVTRGGAVVAGWRVNGGTEPATLRKSLASALPWSPDKQLYAPPDIVHTTVARVLSVPATSNTLARIRKAASAAESELCGLELTVRELWHVEESDVLALALGGRWSKHAIPLSGTTC</sequence>
<evidence type="ECO:0000313" key="2">
    <source>
        <dbReference type="Proteomes" id="UP000660262"/>
    </source>
</evidence>
<reference evidence="1" key="1">
    <citation type="submission" date="2020-10" db="EMBL/GenBank/DDBJ databases">
        <title>Unveiling of a novel bifunctional photoreceptor, Dualchrome1, isolated from a cosmopolitan green alga.</title>
        <authorList>
            <person name="Suzuki S."/>
            <person name="Kawachi M."/>
        </authorList>
    </citation>
    <scope>NUCLEOTIDE SEQUENCE</scope>
    <source>
        <strain evidence="1">NIES 2893</strain>
    </source>
</reference>
<dbReference type="EMBL" id="BNJQ01000036">
    <property type="protein sequence ID" value="GHP11702.1"/>
    <property type="molecule type" value="Genomic_DNA"/>
</dbReference>
<dbReference type="Proteomes" id="UP000660262">
    <property type="component" value="Unassembled WGS sequence"/>
</dbReference>
<comment type="caution">
    <text evidence="1">The sequence shown here is derived from an EMBL/GenBank/DDBJ whole genome shotgun (WGS) entry which is preliminary data.</text>
</comment>
<evidence type="ECO:0000313" key="1">
    <source>
        <dbReference type="EMBL" id="GHP11702.1"/>
    </source>
</evidence>
<protein>
    <submittedName>
        <fullName evidence="1">Uncharacterized protein</fullName>
    </submittedName>
</protein>
<name>A0A830HWY4_9CHLO</name>
<proteinExistence type="predicted"/>
<accession>A0A830HWY4</accession>
<keyword evidence="2" id="KW-1185">Reference proteome</keyword>